<feature type="binding site" evidence="9">
    <location>
        <position position="169"/>
    </location>
    <ligand>
        <name>L-aspartate</name>
        <dbReference type="ChEBI" id="CHEBI:29991"/>
    </ligand>
</feature>
<dbReference type="GO" id="GO:0006422">
    <property type="term" value="P:aspartyl-tRNA aminoacylation"/>
    <property type="evidence" value="ECO:0007669"/>
    <property type="project" value="UniProtKB-UniRule"/>
</dbReference>
<feature type="site" description="Important for tRNA discrimination" evidence="9">
    <location>
        <position position="84"/>
    </location>
</feature>
<keyword evidence="9" id="KW-0460">Magnesium</keyword>
<evidence type="ECO:0000256" key="6">
    <source>
        <dbReference type="ARBA" id="ARBA00022840"/>
    </source>
</evidence>
<comment type="caution">
    <text evidence="9">Lacks conserved residue(s) required for the propagation of feature annotation.</text>
</comment>
<keyword evidence="7 9" id="KW-0648">Protein biosynthesis</keyword>
<dbReference type="Proteomes" id="UP000001400">
    <property type="component" value="Chromosome"/>
</dbReference>
<evidence type="ECO:0000256" key="2">
    <source>
        <dbReference type="ARBA" id="ARBA00005312"/>
    </source>
</evidence>
<dbReference type="HOGENOM" id="CLU_004553_2_1_2"/>
<dbReference type="PANTHER" id="PTHR43450:SF1">
    <property type="entry name" value="ASPARTATE--TRNA LIGASE, CYTOPLASMIC"/>
    <property type="match status" value="1"/>
</dbReference>
<dbReference type="PRINTS" id="PR01042">
    <property type="entry name" value="TRNASYNTHASP"/>
</dbReference>
<feature type="binding site" evidence="9">
    <location>
        <position position="351"/>
    </location>
    <ligand>
        <name>ATP</name>
        <dbReference type="ChEBI" id="CHEBI:30616"/>
    </ligand>
</feature>
<dbReference type="eggNOG" id="arCOG00406">
    <property type="taxonomic scope" value="Archaea"/>
</dbReference>
<accession>B5IA86</accession>
<evidence type="ECO:0000256" key="9">
    <source>
        <dbReference type="HAMAP-Rule" id="MF_02075"/>
    </source>
</evidence>
<dbReference type="NCBIfam" id="NF003483">
    <property type="entry name" value="PRK05159.1"/>
    <property type="match status" value="1"/>
</dbReference>
<dbReference type="GO" id="GO:0003723">
    <property type="term" value="F:RNA binding"/>
    <property type="evidence" value="ECO:0007669"/>
    <property type="project" value="TreeGrafter"/>
</dbReference>
<name>B5IA86_ACIB4</name>
<feature type="binding site" evidence="9">
    <location>
        <position position="213"/>
    </location>
    <ligand>
        <name>L-aspartate</name>
        <dbReference type="ChEBI" id="CHEBI:29991"/>
    </ligand>
</feature>
<dbReference type="GO" id="GO:0000287">
    <property type="term" value="F:magnesium ion binding"/>
    <property type="evidence" value="ECO:0007669"/>
    <property type="project" value="UniProtKB-UniRule"/>
</dbReference>
<comment type="cofactor">
    <cofactor evidence="9">
        <name>Mg(2+)</name>
        <dbReference type="ChEBI" id="CHEBI:18420"/>
    </cofactor>
    <text evidence="9">Binds 3 Mg(2+) cations per subunit. The strongest magnesium site (Mg1) is bound to the beta- and gamma-phosphates of ATP and four water molecules complete its coordination sphere.</text>
</comment>
<dbReference type="GO" id="GO:0005524">
    <property type="term" value="F:ATP binding"/>
    <property type="evidence" value="ECO:0007669"/>
    <property type="project" value="UniProtKB-UniRule"/>
</dbReference>
<dbReference type="Pfam" id="PF01336">
    <property type="entry name" value="tRNA_anti-codon"/>
    <property type="match status" value="1"/>
</dbReference>
<feature type="domain" description="Aminoacyl-transfer RNA synthetases class-II family profile" evidence="10">
    <location>
        <begin position="136"/>
        <end position="428"/>
    </location>
</feature>
<dbReference type="EMBL" id="CP001941">
    <property type="protein sequence ID" value="ADD08276.1"/>
    <property type="molecule type" value="Genomic_DNA"/>
</dbReference>
<dbReference type="FunFam" id="3.30.930.10:FF:000038">
    <property type="entry name" value="Aspartate--tRNA ligase"/>
    <property type="match status" value="1"/>
</dbReference>
<feature type="binding site" evidence="9">
    <location>
        <position position="351"/>
    </location>
    <ligand>
        <name>Mg(2+)</name>
        <dbReference type="ChEBI" id="CHEBI:18420"/>
        <label>3</label>
    </ligand>
</feature>
<evidence type="ECO:0000256" key="7">
    <source>
        <dbReference type="ARBA" id="ARBA00022917"/>
    </source>
</evidence>
<dbReference type="GO" id="GO:0005829">
    <property type="term" value="C:cytosol"/>
    <property type="evidence" value="ECO:0007669"/>
    <property type="project" value="TreeGrafter"/>
</dbReference>
<dbReference type="InterPro" id="IPR045864">
    <property type="entry name" value="aa-tRNA-synth_II/BPL/LPL"/>
</dbReference>
<comment type="subunit">
    <text evidence="9">Homodimer.</text>
</comment>
<evidence type="ECO:0000313" key="12">
    <source>
        <dbReference type="Proteomes" id="UP000001400"/>
    </source>
</evidence>
<dbReference type="STRING" id="439481.Aboo_0465"/>
<feature type="binding site" evidence="9">
    <location>
        <begin position="399"/>
        <end position="402"/>
    </location>
    <ligand>
        <name>ATP</name>
        <dbReference type="ChEBI" id="CHEBI:30616"/>
    </ligand>
</feature>
<feature type="binding site" evidence="9">
    <location>
        <begin position="213"/>
        <end position="215"/>
    </location>
    <ligand>
        <name>ATP</name>
        <dbReference type="ChEBI" id="CHEBI:30616"/>
    </ligand>
</feature>
<feature type="binding site" evidence="9">
    <location>
        <begin position="221"/>
        <end position="223"/>
    </location>
    <ligand>
        <name>ATP</name>
        <dbReference type="ChEBI" id="CHEBI:30616"/>
    </ligand>
</feature>
<dbReference type="InterPro" id="IPR004365">
    <property type="entry name" value="NA-bd_OB_tRNA"/>
</dbReference>
<keyword evidence="3 9" id="KW-0963">Cytoplasm</keyword>
<dbReference type="KEGG" id="abi:Aboo_0465"/>
<evidence type="ECO:0000256" key="4">
    <source>
        <dbReference type="ARBA" id="ARBA00022598"/>
    </source>
</evidence>
<protein>
    <recommendedName>
        <fullName evidence="9">Aspartate--tRNA(Asp) ligase</fullName>
        <ecNumber evidence="9">6.1.1.12</ecNumber>
    </recommendedName>
    <alternativeName>
        <fullName evidence="9">Aspartyl-tRNA synthetase</fullName>
        <shortName evidence="9">AspRS</shortName>
    </alternativeName>
    <alternativeName>
        <fullName evidence="9">Discriminating aspartyl-tRNA synthetase</fullName>
        <shortName evidence="9">D-AspRS</shortName>
    </alternativeName>
</protein>
<dbReference type="RefSeq" id="WP_008082617.1">
    <property type="nucleotide sequence ID" value="NC_013926.1"/>
</dbReference>
<sequence>MLRTHTTKEAAQLDGEEVKVCGWIHDIRVLGKIAFIILRDRYGFAQLTLIRSIVGKEKFKEYTKLTRESVICAKGKVQKTKQAKLGFEILPEEIEVLNRAESPLPLGVADKVSADLETRIENRFLDLRKREVLAVFEIRSTILQGIREYLLNQNFVEVHTPKIVATATEGGTELFPVKYFEKDAYLNQSPQLYKQVLMAAGLDRVLEVAPAFRAEEHNTTRHLNEFISIDIEMSFADEEDAMYMLEGSIVNAIKKLKEERKEEMEILGMNWEVPSLPFKRITYDEALEIVRKKGIDMEWGEDFSTEALKALGSELQEFYFITRWPMEIKPFYVLPDGKYSHAFDLMYGEREITSGAQRNHVYESLVEVMRSKGLNPENFEYYLRAFRYGMPPHAGWGLGLERLVMIITGVKNIRECVIFPRDRTRLVP</sequence>
<evidence type="ECO:0000313" key="11">
    <source>
        <dbReference type="EMBL" id="ADD08276.1"/>
    </source>
</evidence>
<keyword evidence="4 9" id="KW-0436">Ligase</keyword>
<gene>
    <name evidence="9" type="primary">aspS</name>
    <name evidence="11" type="ordered locus">Aboo_0465</name>
</gene>
<feature type="binding site" evidence="9">
    <location>
        <position position="351"/>
    </location>
    <ligand>
        <name>Mg(2+)</name>
        <dbReference type="ChEBI" id="CHEBI:18420"/>
        <label>2</label>
    </ligand>
</feature>
<comment type="catalytic activity">
    <reaction evidence="9">
        <text>tRNA(Asp) + L-aspartate + ATP = L-aspartyl-tRNA(Asp) + AMP + diphosphate</text>
        <dbReference type="Rhea" id="RHEA:19649"/>
        <dbReference type="Rhea" id="RHEA-COMP:9660"/>
        <dbReference type="Rhea" id="RHEA-COMP:9678"/>
        <dbReference type="ChEBI" id="CHEBI:29991"/>
        <dbReference type="ChEBI" id="CHEBI:30616"/>
        <dbReference type="ChEBI" id="CHEBI:33019"/>
        <dbReference type="ChEBI" id="CHEBI:78442"/>
        <dbReference type="ChEBI" id="CHEBI:78516"/>
        <dbReference type="ChEBI" id="CHEBI:456215"/>
        <dbReference type="EC" id="6.1.1.12"/>
    </reaction>
</comment>
<dbReference type="OrthoDB" id="5908at2157"/>
<dbReference type="Pfam" id="PF00152">
    <property type="entry name" value="tRNA-synt_2"/>
    <property type="match status" value="1"/>
</dbReference>
<dbReference type="InterPro" id="IPR012340">
    <property type="entry name" value="NA-bd_OB-fold"/>
</dbReference>
<dbReference type="InterPro" id="IPR004523">
    <property type="entry name" value="Asp-tRNA_synthase_2"/>
</dbReference>
<dbReference type="GeneID" id="8827410"/>
<dbReference type="GO" id="GO:0004815">
    <property type="term" value="F:aspartate-tRNA ligase activity"/>
    <property type="evidence" value="ECO:0007669"/>
    <property type="project" value="UniProtKB-UniRule"/>
</dbReference>
<evidence type="ECO:0000256" key="1">
    <source>
        <dbReference type="ARBA" id="ARBA00004496"/>
    </source>
</evidence>
<dbReference type="SUPFAM" id="SSF50249">
    <property type="entry name" value="Nucleic acid-binding proteins"/>
    <property type="match status" value="1"/>
</dbReference>
<dbReference type="InterPro" id="IPR006195">
    <property type="entry name" value="aa-tRNA-synth_II"/>
</dbReference>
<keyword evidence="5 9" id="KW-0547">Nucleotide-binding</keyword>
<evidence type="ECO:0000256" key="5">
    <source>
        <dbReference type="ARBA" id="ARBA00022741"/>
    </source>
</evidence>
<evidence type="ECO:0000256" key="8">
    <source>
        <dbReference type="ARBA" id="ARBA00023146"/>
    </source>
</evidence>
<dbReference type="EC" id="6.1.1.12" evidence="9"/>
<feature type="binding site" evidence="9">
    <location>
        <position position="354"/>
    </location>
    <ligand>
        <name>L-aspartate</name>
        <dbReference type="ChEBI" id="CHEBI:29991"/>
    </ligand>
</feature>
<dbReference type="Gene3D" id="3.30.930.10">
    <property type="entry name" value="Bira Bifunctional Protein, Domain 2"/>
    <property type="match status" value="1"/>
</dbReference>
<keyword evidence="9" id="KW-0479">Metal-binding</keyword>
<dbReference type="HAMAP" id="MF_02075">
    <property type="entry name" value="Asp_tRNA_synth_type2"/>
    <property type="match status" value="1"/>
</dbReference>
<comment type="function">
    <text evidence="9">Catalyzes the attachment of L-aspartate to tRNA(Asp) in a two-step reaction: L-aspartate is first activated by ATP to form Asp-AMP and then transferred to the acceptor end of tRNA(Asp).</text>
</comment>
<organism evidence="11 12">
    <name type="scientific">Aciduliprofundum boonei (strain DSM 19572 / T469)</name>
    <dbReference type="NCBI Taxonomy" id="439481"/>
    <lineage>
        <taxon>Archaea</taxon>
        <taxon>Methanobacteriati</taxon>
        <taxon>Thermoplasmatota</taxon>
        <taxon>DHVE2 group</taxon>
        <taxon>Candidatus Aciduliprofundum</taxon>
    </lineage>
</organism>
<comment type="subcellular location">
    <subcellularLocation>
        <location evidence="1 9">Cytoplasm</location>
    </subcellularLocation>
</comment>
<reference evidence="11" key="1">
    <citation type="submission" date="2010-02" db="EMBL/GenBank/DDBJ databases">
        <title>Complete sequence of Aciduliprofundum boonei T469.</title>
        <authorList>
            <consortium name="US DOE Joint Genome Institute"/>
            <person name="Lucas S."/>
            <person name="Copeland A."/>
            <person name="Lapidus A."/>
            <person name="Cheng J.-F."/>
            <person name="Bruce D."/>
            <person name="Goodwin L."/>
            <person name="Pitluck S."/>
            <person name="Saunders E."/>
            <person name="Detter J.C."/>
            <person name="Han C."/>
            <person name="Tapia R."/>
            <person name="Land M."/>
            <person name="Hauser L."/>
            <person name="Kyrpides N."/>
            <person name="Mikhailova N."/>
            <person name="Flores G."/>
            <person name="Reysenbach A.-L."/>
            <person name="Woyke T."/>
        </authorList>
    </citation>
    <scope>NUCLEOTIDE SEQUENCE</scope>
    <source>
        <strain evidence="11">T469</strain>
    </source>
</reference>
<feature type="binding site" evidence="9">
    <location>
        <position position="354"/>
    </location>
    <ligand>
        <name>Mg(2+)</name>
        <dbReference type="ChEBI" id="CHEBI:18420"/>
        <label>2</label>
    </ligand>
</feature>
<dbReference type="PANTHER" id="PTHR43450">
    <property type="entry name" value="ASPARTYL-TRNA SYNTHETASE"/>
    <property type="match status" value="1"/>
</dbReference>
<dbReference type="SUPFAM" id="SSF55681">
    <property type="entry name" value="Class II aaRS and biotin synthetases"/>
    <property type="match status" value="1"/>
</dbReference>
<dbReference type="CDD" id="cd00776">
    <property type="entry name" value="AsxRS_core"/>
    <property type="match status" value="1"/>
</dbReference>
<feature type="region of interest" description="Aspartate" evidence="9">
    <location>
        <begin position="191"/>
        <end position="194"/>
    </location>
</feature>
<keyword evidence="8 9" id="KW-0030">Aminoacyl-tRNA synthetase</keyword>
<proteinExistence type="inferred from homology"/>
<evidence type="ECO:0000256" key="3">
    <source>
        <dbReference type="ARBA" id="ARBA00022490"/>
    </source>
</evidence>
<dbReference type="InterPro" id="IPR002312">
    <property type="entry name" value="Asp/Asn-tRNA-synth_IIb"/>
</dbReference>
<dbReference type="AlphaFoldDB" id="B5IA86"/>
<dbReference type="NCBIfam" id="TIGR00458">
    <property type="entry name" value="aspS_nondisc"/>
    <property type="match status" value="1"/>
</dbReference>
<dbReference type="InterPro" id="IPR004364">
    <property type="entry name" value="Aa-tRNA-synt_II"/>
</dbReference>
<feature type="binding site" evidence="9">
    <location>
        <position position="358"/>
    </location>
    <ligand>
        <name>L-aspartate</name>
        <dbReference type="ChEBI" id="CHEBI:29991"/>
    </ligand>
</feature>
<evidence type="ECO:0000259" key="10">
    <source>
        <dbReference type="PROSITE" id="PS50862"/>
    </source>
</evidence>
<comment type="similarity">
    <text evidence="2 9">Belongs to the class-II aminoacyl-tRNA synthetase family. Type 2 subfamily.</text>
</comment>
<keyword evidence="12" id="KW-1185">Reference proteome</keyword>
<dbReference type="Gene3D" id="2.40.50.140">
    <property type="entry name" value="Nucleic acid-binding proteins"/>
    <property type="match status" value="1"/>
</dbReference>
<keyword evidence="6 9" id="KW-0067">ATP-binding</keyword>
<dbReference type="PROSITE" id="PS50862">
    <property type="entry name" value="AA_TRNA_LIGASE_II"/>
    <property type="match status" value="1"/>
</dbReference>
<dbReference type="GO" id="GO:0017101">
    <property type="term" value="C:aminoacyl-tRNA synthetase multienzyme complex"/>
    <property type="evidence" value="ECO:0007669"/>
    <property type="project" value="TreeGrafter"/>
</dbReference>